<protein>
    <submittedName>
        <fullName evidence="1">Uncharacterized protein</fullName>
    </submittedName>
</protein>
<proteinExistence type="predicted"/>
<gene>
    <name evidence="1" type="ORF">HAX54_023364</name>
</gene>
<accession>A0ABS8UW83</accession>
<organism evidence="1 2">
    <name type="scientific">Datura stramonium</name>
    <name type="common">Jimsonweed</name>
    <name type="synonym">Common thornapple</name>
    <dbReference type="NCBI Taxonomy" id="4076"/>
    <lineage>
        <taxon>Eukaryota</taxon>
        <taxon>Viridiplantae</taxon>
        <taxon>Streptophyta</taxon>
        <taxon>Embryophyta</taxon>
        <taxon>Tracheophyta</taxon>
        <taxon>Spermatophyta</taxon>
        <taxon>Magnoliopsida</taxon>
        <taxon>eudicotyledons</taxon>
        <taxon>Gunneridae</taxon>
        <taxon>Pentapetalae</taxon>
        <taxon>asterids</taxon>
        <taxon>lamiids</taxon>
        <taxon>Solanales</taxon>
        <taxon>Solanaceae</taxon>
        <taxon>Solanoideae</taxon>
        <taxon>Datureae</taxon>
        <taxon>Datura</taxon>
    </lineage>
</organism>
<keyword evidence="2" id="KW-1185">Reference proteome</keyword>
<name>A0ABS8UW83_DATST</name>
<evidence type="ECO:0000313" key="1">
    <source>
        <dbReference type="EMBL" id="MCD9639080.1"/>
    </source>
</evidence>
<reference evidence="1 2" key="1">
    <citation type="journal article" date="2021" name="BMC Genomics">
        <title>Datura genome reveals duplications of psychoactive alkaloid biosynthetic genes and high mutation rate following tissue culture.</title>
        <authorList>
            <person name="Rajewski A."/>
            <person name="Carter-House D."/>
            <person name="Stajich J."/>
            <person name="Litt A."/>
        </authorList>
    </citation>
    <scope>NUCLEOTIDE SEQUENCE [LARGE SCALE GENOMIC DNA]</scope>
    <source>
        <strain evidence="1">AR-01</strain>
    </source>
</reference>
<dbReference type="EMBL" id="JACEIK010002839">
    <property type="protein sequence ID" value="MCD9639080.1"/>
    <property type="molecule type" value="Genomic_DNA"/>
</dbReference>
<evidence type="ECO:0000313" key="2">
    <source>
        <dbReference type="Proteomes" id="UP000823775"/>
    </source>
</evidence>
<dbReference type="Proteomes" id="UP000823775">
    <property type="component" value="Unassembled WGS sequence"/>
</dbReference>
<sequence>MSKWISNLNHLTYVDDTIIIVSAYRQSLELVMDTLVKYKKMAQSGLQGTAEDAVYMFKMRIIK</sequence>
<comment type="caution">
    <text evidence="1">The sequence shown here is derived from an EMBL/GenBank/DDBJ whole genome shotgun (WGS) entry which is preliminary data.</text>
</comment>